<dbReference type="InterPro" id="IPR003661">
    <property type="entry name" value="HisK_dim/P_dom"/>
</dbReference>
<feature type="chain" id="PRO_5035172603" description="histidine kinase" evidence="7">
    <location>
        <begin position="29"/>
        <end position="673"/>
    </location>
</feature>
<dbReference type="RefSeq" id="WP_189562833.1">
    <property type="nucleotide sequence ID" value="NZ_BMXF01000001.1"/>
</dbReference>
<keyword evidence="3" id="KW-0597">Phosphoprotein</keyword>
<dbReference type="GO" id="GO:0000155">
    <property type="term" value="F:phosphorelay sensor kinase activity"/>
    <property type="evidence" value="ECO:0007669"/>
    <property type="project" value="InterPro"/>
</dbReference>
<evidence type="ECO:0000256" key="6">
    <source>
        <dbReference type="SAM" id="Phobius"/>
    </source>
</evidence>
<feature type="coiled-coil region" evidence="5">
    <location>
        <begin position="381"/>
        <end position="415"/>
    </location>
</feature>
<dbReference type="SMART" id="SM00387">
    <property type="entry name" value="HATPase_c"/>
    <property type="match status" value="1"/>
</dbReference>
<dbReference type="PROSITE" id="PS50109">
    <property type="entry name" value="HIS_KIN"/>
    <property type="match status" value="1"/>
</dbReference>
<proteinExistence type="predicted"/>
<dbReference type="InterPro" id="IPR036890">
    <property type="entry name" value="HATPase_C_sf"/>
</dbReference>
<gene>
    <name evidence="9" type="ORF">GCM10007390_05650</name>
</gene>
<evidence type="ECO:0000256" key="2">
    <source>
        <dbReference type="ARBA" id="ARBA00012438"/>
    </source>
</evidence>
<feature type="signal peptide" evidence="7">
    <location>
        <begin position="1"/>
        <end position="28"/>
    </location>
</feature>
<dbReference type="Gene3D" id="1.10.287.130">
    <property type="match status" value="1"/>
</dbReference>
<dbReference type="AlphaFoldDB" id="A0A8J3D1A2"/>
<evidence type="ECO:0000256" key="4">
    <source>
        <dbReference type="PROSITE-ProRule" id="PRU00339"/>
    </source>
</evidence>
<evidence type="ECO:0000256" key="3">
    <source>
        <dbReference type="ARBA" id="ARBA00022553"/>
    </source>
</evidence>
<dbReference type="InterPro" id="IPR019734">
    <property type="entry name" value="TPR_rpt"/>
</dbReference>
<dbReference type="EMBL" id="BMXF01000001">
    <property type="protein sequence ID" value="GHB55307.1"/>
    <property type="molecule type" value="Genomic_DNA"/>
</dbReference>
<sequence length="673" mass="76016">MVKYRLFTLYLFLAAFLLALSLANSAWAQSARADSLKQLLSQILPDTSRTMVLEQLGGALMYSQPLDAMKYARQGLALSEKAKYSLGTTRNLNRLGTIYRNVGSYAKALELHMEALRVAKENDDLEGMAKINNSIGILYSEQKDSKRAIEYFKKTQNLAQQLQDNKLLEVALTNLGFDYALIDELDSAQTYTLRAYELAVRQGNKSSSGVLFLNLGYVHYRKKEYQLALAYYRRSVPISEAVNDKRYLGQTYFEMARTFQETNAFDSCLIYAQKSLKLAQEVDNPKGILDVSTLLTDFFEDRDKAKAYEYFKISTQAKEKMFDREKIKQIQSLDFKEQLRLQQVESDRVEYEGRVLAKTLVAGLLALMVIVFLLYRNSRNRQKANILLKKQKDELQATLNELETTQNQLIQSEKMASLGELTAGIAHEIQNPLNFVNNYAEVNVELLEELLHEISKVEGEDVAAYSQRGEEGLVLDLVRDLSENEAKILSHGKQAEAIVRGMQQHSRRNSGSREKTDVNALTREYTELAYNGMTAKDKIYKDVLKLDLAEDLPELEVVPGDIGRVVLNLLENAFYTVAEKKEHSPDNYQPAILVSTRRRDNGVEISVKDNGTGIAPEYIGKVFQPFFTTKPTGQGTGLGLSLSYDIVTKGHNGRLEVVSEVTQGTEFTLALKT</sequence>
<evidence type="ECO:0000256" key="7">
    <source>
        <dbReference type="SAM" id="SignalP"/>
    </source>
</evidence>
<name>A0A8J3D1A2_9BACT</name>
<dbReference type="PROSITE" id="PS50005">
    <property type="entry name" value="TPR"/>
    <property type="match status" value="3"/>
</dbReference>
<dbReference type="Pfam" id="PF13424">
    <property type="entry name" value="TPR_12"/>
    <property type="match status" value="2"/>
</dbReference>
<dbReference type="InterPro" id="IPR003594">
    <property type="entry name" value="HATPase_dom"/>
</dbReference>
<dbReference type="PRINTS" id="PR00344">
    <property type="entry name" value="BCTRLSENSOR"/>
</dbReference>
<feature type="transmembrane region" description="Helical" evidence="6">
    <location>
        <begin position="355"/>
        <end position="375"/>
    </location>
</feature>
<accession>A0A8J3D1A2</accession>
<keyword evidence="4" id="KW-0802">TPR repeat</keyword>
<evidence type="ECO:0000256" key="1">
    <source>
        <dbReference type="ARBA" id="ARBA00000085"/>
    </source>
</evidence>
<dbReference type="Gene3D" id="3.30.565.10">
    <property type="entry name" value="Histidine kinase-like ATPase, C-terminal domain"/>
    <property type="match status" value="1"/>
</dbReference>
<dbReference type="InterPro" id="IPR004358">
    <property type="entry name" value="Sig_transdc_His_kin-like_C"/>
</dbReference>
<feature type="repeat" description="TPR" evidence="4">
    <location>
        <begin position="209"/>
        <end position="242"/>
    </location>
</feature>
<keyword evidence="10" id="KW-1185">Reference proteome</keyword>
<dbReference type="InterPro" id="IPR011990">
    <property type="entry name" value="TPR-like_helical_dom_sf"/>
</dbReference>
<evidence type="ECO:0000313" key="9">
    <source>
        <dbReference type="EMBL" id="GHB55307.1"/>
    </source>
</evidence>
<keyword evidence="6" id="KW-0812">Transmembrane</keyword>
<dbReference type="SUPFAM" id="SSF47384">
    <property type="entry name" value="Homodimeric domain of signal transducing histidine kinase"/>
    <property type="match status" value="1"/>
</dbReference>
<keyword evidence="6" id="KW-1133">Transmembrane helix</keyword>
<evidence type="ECO:0000259" key="8">
    <source>
        <dbReference type="PROSITE" id="PS50109"/>
    </source>
</evidence>
<dbReference type="SUPFAM" id="SSF48452">
    <property type="entry name" value="TPR-like"/>
    <property type="match status" value="2"/>
</dbReference>
<feature type="domain" description="Histidine kinase" evidence="8">
    <location>
        <begin position="424"/>
        <end position="673"/>
    </location>
</feature>
<dbReference type="InterPro" id="IPR036097">
    <property type="entry name" value="HisK_dim/P_sf"/>
</dbReference>
<comment type="caution">
    <text evidence="9">The sequence shown here is derived from an EMBL/GenBank/DDBJ whole genome shotgun (WGS) entry which is preliminary data.</text>
</comment>
<dbReference type="EC" id="2.7.13.3" evidence="2"/>
<protein>
    <recommendedName>
        <fullName evidence="2">histidine kinase</fullName>
        <ecNumber evidence="2">2.7.13.3</ecNumber>
    </recommendedName>
</protein>
<dbReference type="Pfam" id="PF02518">
    <property type="entry name" value="HATPase_c"/>
    <property type="match status" value="1"/>
</dbReference>
<dbReference type="Gene3D" id="1.25.40.10">
    <property type="entry name" value="Tetratricopeptide repeat domain"/>
    <property type="match status" value="2"/>
</dbReference>
<dbReference type="CDD" id="cd00082">
    <property type="entry name" value="HisKA"/>
    <property type="match status" value="1"/>
</dbReference>
<dbReference type="SUPFAM" id="SSF55874">
    <property type="entry name" value="ATPase domain of HSP90 chaperone/DNA topoisomerase II/histidine kinase"/>
    <property type="match status" value="1"/>
</dbReference>
<dbReference type="PANTHER" id="PTHR43065:SF42">
    <property type="entry name" value="TWO-COMPONENT SENSOR PPRA"/>
    <property type="match status" value="1"/>
</dbReference>
<evidence type="ECO:0000256" key="5">
    <source>
        <dbReference type="SAM" id="Coils"/>
    </source>
</evidence>
<evidence type="ECO:0000313" key="10">
    <source>
        <dbReference type="Proteomes" id="UP000598271"/>
    </source>
</evidence>
<dbReference type="InterPro" id="IPR005467">
    <property type="entry name" value="His_kinase_dom"/>
</dbReference>
<feature type="repeat" description="TPR" evidence="4">
    <location>
        <begin position="129"/>
        <end position="162"/>
    </location>
</feature>
<keyword evidence="6" id="KW-0472">Membrane</keyword>
<comment type="catalytic activity">
    <reaction evidence="1">
        <text>ATP + protein L-histidine = ADP + protein N-phospho-L-histidine.</text>
        <dbReference type="EC" id="2.7.13.3"/>
    </reaction>
</comment>
<reference evidence="9 10" key="1">
    <citation type="journal article" date="2014" name="Int. J. Syst. Evol. Microbiol.">
        <title>Complete genome sequence of Corynebacterium casei LMG S-19264T (=DSM 44701T), isolated from a smear-ripened cheese.</title>
        <authorList>
            <consortium name="US DOE Joint Genome Institute (JGI-PGF)"/>
            <person name="Walter F."/>
            <person name="Albersmeier A."/>
            <person name="Kalinowski J."/>
            <person name="Ruckert C."/>
        </authorList>
    </citation>
    <scope>NUCLEOTIDE SEQUENCE [LARGE SCALE GENOMIC DNA]</scope>
    <source>
        <strain evidence="9 10">KCTC 12866</strain>
    </source>
</reference>
<keyword evidence="5" id="KW-0175">Coiled coil</keyword>
<feature type="repeat" description="TPR" evidence="4">
    <location>
        <begin position="89"/>
        <end position="122"/>
    </location>
</feature>
<dbReference type="PANTHER" id="PTHR43065">
    <property type="entry name" value="SENSOR HISTIDINE KINASE"/>
    <property type="match status" value="1"/>
</dbReference>
<dbReference type="Proteomes" id="UP000598271">
    <property type="component" value="Unassembled WGS sequence"/>
</dbReference>
<organism evidence="9 10">
    <name type="scientific">Persicitalea jodogahamensis</name>
    <dbReference type="NCBI Taxonomy" id="402147"/>
    <lineage>
        <taxon>Bacteria</taxon>
        <taxon>Pseudomonadati</taxon>
        <taxon>Bacteroidota</taxon>
        <taxon>Cytophagia</taxon>
        <taxon>Cytophagales</taxon>
        <taxon>Spirosomataceae</taxon>
        <taxon>Persicitalea</taxon>
    </lineage>
</organism>
<keyword evidence="7" id="KW-0732">Signal</keyword>
<dbReference type="SMART" id="SM00028">
    <property type="entry name" value="TPR"/>
    <property type="match status" value="5"/>
</dbReference>